<comment type="caution">
    <text evidence="2">The sequence shown here is derived from an EMBL/GenBank/DDBJ whole genome shotgun (WGS) entry which is preliminary data.</text>
</comment>
<sequence length="655" mass="73678">MAFKWVVALVGFLVLALLHRQLISSDWWVRCRIHTSPELATYPARSTPTGVGWNVEGWDRTYRCFEKEISLVVGIHGVHASAGLTQQNIGLLHGFAAAYLLGAVAIVEPLLITASGSQVSLQHYYNTATIANGLSQLNMTFIPSRPPSAKVVTLKQDPEMRGDRMQSICSKVRALTQETNITSVFVDLGVGPGFLRVEAWNLGLASFIGQHLEYRQDFKMAAQKISDSLQHTFNGFHLPSSKEAWPISQSQEMVSRLQQLEFSFNTTIFVAAEALDKVARLGGDFPYRAVTIANFSEHLSALGLSSPHVFGPINQLVLEKATKFTGYSMSFFSNAIAWQRWLRKGLCDKALDSNTFFDNRSGPMFFWRGDWPFRRWRDEKDVHRQAALPKRIESQTCRFVFFAGIEGTGHHVWHSLWKKLGPSAASSIPLTYALYDHWNMTGFFNTFDGEVRARSAESIKQLMISISQNHSTPNDVTMIALNVGYRDQELTGMMSYPNFMGQDRAIQNPDVHALANLAEAAGVDLRIALMLRHPASTVRSGLRRNFEPDWLHAVKTYTLTLALLTAQLNLIDPSFIACWDYETPTAGLSDLLSSIGARQHPTDFDKVMDKEFHADSSEKDSTDTRKVREALQTAVGIYNELRDRWCVPRLMRIRH</sequence>
<organism evidence="2 3">
    <name type="scientific">Durusdinium trenchii</name>
    <dbReference type="NCBI Taxonomy" id="1381693"/>
    <lineage>
        <taxon>Eukaryota</taxon>
        <taxon>Sar</taxon>
        <taxon>Alveolata</taxon>
        <taxon>Dinophyceae</taxon>
        <taxon>Suessiales</taxon>
        <taxon>Symbiodiniaceae</taxon>
        <taxon>Durusdinium</taxon>
    </lineage>
</organism>
<proteinExistence type="predicted"/>
<name>A0ABP0ML53_9DINO</name>
<accession>A0ABP0ML53</accession>
<evidence type="ECO:0000256" key="1">
    <source>
        <dbReference type="SAM" id="SignalP"/>
    </source>
</evidence>
<evidence type="ECO:0000313" key="3">
    <source>
        <dbReference type="Proteomes" id="UP001642484"/>
    </source>
</evidence>
<keyword evidence="1" id="KW-0732">Signal</keyword>
<gene>
    <name evidence="2" type="ORF">CCMP2556_LOCUS26366</name>
</gene>
<reference evidence="2 3" key="1">
    <citation type="submission" date="2024-02" db="EMBL/GenBank/DDBJ databases">
        <authorList>
            <person name="Chen Y."/>
            <person name="Shah S."/>
            <person name="Dougan E. K."/>
            <person name="Thang M."/>
            <person name="Chan C."/>
        </authorList>
    </citation>
    <scope>NUCLEOTIDE SEQUENCE [LARGE SCALE GENOMIC DNA]</scope>
</reference>
<feature type="chain" id="PRO_5045548191" evidence="1">
    <location>
        <begin position="25"/>
        <end position="655"/>
    </location>
</feature>
<evidence type="ECO:0000313" key="2">
    <source>
        <dbReference type="EMBL" id="CAK9052198.1"/>
    </source>
</evidence>
<dbReference type="EMBL" id="CAXAMN010018313">
    <property type="protein sequence ID" value="CAK9052198.1"/>
    <property type="molecule type" value="Genomic_DNA"/>
</dbReference>
<keyword evidence="3" id="KW-1185">Reference proteome</keyword>
<dbReference type="Proteomes" id="UP001642484">
    <property type="component" value="Unassembled WGS sequence"/>
</dbReference>
<dbReference type="Gene3D" id="3.40.50.11350">
    <property type="match status" value="1"/>
</dbReference>
<feature type="signal peptide" evidence="1">
    <location>
        <begin position="1"/>
        <end position="24"/>
    </location>
</feature>
<protein>
    <submittedName>
        <fullName evidence="2">Uncharacterized protein</fullName>
    </submittedName>
</protein>